<sequence>MNLKKIKYLGACGAVLLIATPVVSNTAALTAHSINVVKADEELNNFQYALNNGFNEHVQISLEQIQKLASNAIRGNFLPNGDINYKVVDLHDGTDNYLFDDKVSLPDALRPSLRDGLLKILANPNAGVEILAMPETNMTIKLKGDKVAGATSSADLVSKLKQLKDGDSFFVNLTITTRTGEEIASRDINVKSLDRSKISFRKVAPIFVTPGTKTVKTVDAQDQSNRIADSNGSRAFARNQIITEGLYYGNVGDSHYDTPEKMTTYELKPGEAESTYTQLIPVSFTEGVSDHFANSNFVFLKNDGSGDVDPDGPSEGTKIAYIAQPVIVTTSTQSKATVPDVIRFPSALNVSTTSTKEIDPLNGITATYYDKNGENQVFPNGNIQVSVVDANNKEVALNANGKISAVAGDYTVNYLFVNPDDSNKKVSKKVKLTVIDGKFDSPKVDNFVEGTFKLSNVSLKSISPFDQALNTDKISASYVDKSGKVMPIDNSNVKVNVTDSNNKAVALNSNGTIPLTEPGTYQVNYTFVNGDDPTKTTTKTITLKVNSATVGTMNPIYAQGFESYEERLSKGSYIDPLEGLSFIFNYIDPDLDENPNIETVSRNYIKVKVTKGKDRKEVPLNSEGKFKDEIGEYLVEITVINPINNDKILNYSRSFIFSKDDPSQPKVISETGVAYINYKWGYGVSIWKSSDINHGKETLPDGSQRTLLTGTAWKYDQKVVYPNGEIWYRLGDNQWIQGQYVSLSPLINSNWVITDVSGVGTINYVPGYGVNLWDSPDQGSSSRKLAHGTTWKYFKIAKKDGKVMYNLGGNQWVDGQYFK</sequence>
<gene>
    <name evidence="2" type="ORF">XA3_14300</name>
</gene>
<evidence type="ECO:0000256" key="1">
    <source>
        <dbReference type="SAM" id="SignalP"/>
    </source>
</evidence>
<keyword evidence="3" id="KW-1185">Reference proteome</keyword>
<reference evidence="2 3" key="1">
    <citation type="journal article" date="2023" name="Microbiol. Spectr.">
        <title>Symbiosis of Carpenter Bees with Uncharacterized Lactic Acid Bacteria Showing NAD Auxotrophy.</title>
        <authorList>
            <person name="Kawasaki S."/>
            <person name="Ozawa K."/>
            <person name="Mori T."/>
            <person name="Yamamoto A."/>
            <person name="Ito M."/>
            <person name="Ohkuma M."/>
            <person name="Sakamoto M."/>
            <person name="Matsutani M."/>
        </authorList>
    </citation>
    <scope>NUCLEOTIDE SEQUENCE [LARGE SCALE GENOMIC DNA]</scope>
    <source>
        <strain evidence="2 3">XA3</strain>
    </source>
</reference>
<dbReference type="AlphaFoldDB" id="A0AAU9D5D2"/>
<keyword evidence="1" id="KW-0732">Signal</keyword>
<proteinExistence type="predicted"/>
<dbReference type="EMBL" id="AP026802">
    <property type="protein sequence ID" value="BDR58989.1"/>
    <property type="molecule type" value="Genomic_DNA"/>
</dbReference>
<dbReference type="Proteomes" id="UP001321861">
    <property type="component" value="Chromosome"/>
</dbReference>
<feature type="signal peptide" evidence="1">
    <location>
        <begin position="1"/>
        <end position="24"/>
    </location>
</feature>
<feature type="chain" id="PRO_5043504856" evidence="1">
    <location>
        <begin position="25"/>
        <end position="819"/>
    </location>
</feature>
<evidence type="ECO:0000313" key="3">
    <source>
        <dbReference type="Proteomes" id="UP001321861"/>
    </source>
</evidence>
<name>A0AAU9D5D2_9LACO</name>
<accession>A0AAU9D5D2</accession>
<dbReference type="KEGG" id="xap:XA3_14300"/>
<dbReference type="RefSeq" id="WP_317634806.1">
    <property type="nucleotide sequence ID" value="NZ_AP026802.1"/>
</dbReference>
<evidence type="ECO:0000313" key="2">
    <source>
        <dbReference type="EMBL" id="BDR58989.1"/>
    </source>
</evidence>
<protein>
    <submittedName>
        <fullName evidence="2">Uncharacterized protein</fullName>
    </submittedName>
</protein>
<organism evidence="2 3">
    <name type="scientific">Xylocopilactobacillus apicola</name>
    <dbReference type="NCBI Taxonomy" id="2932184"/>
    <lineage>
        <taxon>Bacteria</taxon>
        <taxon>Bacillati</taxon>
        <taxon>Bacillota</taxon>
        <taxon>Bacilli</taxon>
        <taxon>Lactobacillales</taxon>
        <taxon>Lactobacillaceae</taxon>
        <taxon>Xylocopilactobacillus</taxon>
    </lineage>
</organism>